<keyword evidence="2" id="KW-1185">Reference proteome</keyword>
<evidence type="ECO:0000313" key="2">
    <source>
        <dbReference type="Proteomes" id="UP000250079"/>
    </source>
</evidence>
<evidence type="ECO:0000313" key="1">
    <source>
        <dbReference type="EMBL" id="ASJ72267.1"/>
    </source>
</evidence>
<dbReference type="AlphaFoldDB" id="A0A2Z2NX04"/>
<dbReference type="EMBL" id="CP018632">
    <property type="protein sequence ID" value="ASJ72267.1"/>
    <property type="molecule type" value="Genomic_DNA"/>
</dbReference>
<reference evidence="1 2" key="1">
    <citation type="submission" date="2016-12" db="EMBL/GenBank/DDBJ databases">
        <authorList>
            <person name="Song W.-J."/>
            <person name="Kurnit D.M."/>
        </authorList>
    </citation>
    <scope>NUCLEOTIDE SEQUENCE [LARGE SCALE GENOMIC DNA]</scope>
    <source>
        <strain evidence="1 2">IMCC3135</strain>
    </source>
</reference>
<protein>
    <submittedName>
        <fullName evidence="1">Uncharacterized protein</fullName>
    </submittedName>
</protein>
<dbReference type="RefSeq" id="WP_088917593.1">
    <property type="nucleotide sequence ID" value="NZ_CP018632.1"/>
</dbReference>
<dbReference type="KEGG" id="gai:IMCC3135_10875"/>
<name>A0A2Z2NX04_9GAMM</name>
<sequence>MEKIEQIEMDAHREQLTSDVKALVERYRSVFGWDVPEIDQALADLLILKAIREAVDGVESTLISRAERCVRN</sequence>
<proteinExistence type="predicted"/>
<accession>A0A2Z2NX04</accession>
<organism evidence="1 2">
    <name type="scientific">Granulosicoccus antarcticus IMCC3135</name>
    <dbReference type="NCBI Taxonomy" id="1192854"/>
    <lineage>
        <taxon>Bacteria</taxon>
        <taxon>Pseudomonadati</taxon>
        <taxon>Pseudomonadota</taxon>
        <taxon>Gammaproteobacteria</taxon>
        <taxon>Chromatiales</taxon>
        <taxon>Granulosicoccaceae</taxon>
        <taxon>Granulosicoccus</taxon>
    </lineage>
</organism>
<dbReference type="Proteomes" id="UP000250079">
    <property type="component" value="Chromosome"/>
</dbReference>
<dbReference type="OrthoDB" id="5740743at2"/>
<gene>
    <name evidence="1" type="ORF">IMCC3135_10875</name>
</gene>